<dbReference type="PROSITE" id="PS00107">
    <property type="entry name" value="PROTEIN_KINASE_ATP"/>
    <property type="match status" value="1"/>
</dbReference>
<feature type="binding site" evidence="8">
    <location>
        <position position="57"/>
    </location>
    <ligand>
        <name>ATP</name>
        <dbReference type="ChEBI" id="CHEBI:30616"/>
    </ligand>
</feature>
<comment type="caution">
    <text evidence="10">The sequence shown here is derived from an EMBL/GenBank/DDBJ whole genome shotgun (WGS) entry which is preliminary data.</text>
</comment>
<gene>
    <name evidence="10" type="ORF">L3X38_012409</name>
</gene>
<dbReference type="EMBL" id="JAJFAZ020000002">
    <property type="protein sequence ID" value="KAI5344532.1"/>
    <property type="molecule type" value="Genomic_DNA"/>
</dbReference>
<evidence type="ECO:0000256" key="8">
    <source>
        <dbReference type="PROSITE-ProRule" id="PRU10141"/>
    </source>
</evidence>
<evidence type="ECO:0000256" key="6">
    <source>
        <dbReference type="ARBA" id="ARBA00023136"/>
    </source>
</evidence>
<keyword evidence="4" id="KW-0732">Signal</keyword>
<name>A0AAD4WLI6_PRUDU</name>
<protein>
    <recommendedName>
        <fullName evidence="12">Protein kinase domain-containing protein</fullName>
    </recommendedName>
</protein>
<keyword evidence="3" id="KW-0812">Transmembrane</keyword>
<accession>A0AAD4WLI6</accession>
<dbReference type="GO" id="GO:0005524">
    <property type="term" value="F:ATP binding"/>
    <property type="evidence" value="ECO:0007669"/>
    <property type="project" value="UniProtKB-UniRule"/>
</dbReference>
<keyword evidence="8" id="KW-0067">ATP-binding</keyword>
<sequence>MHDNIEDFLQNNKLMPVRYSYSNIKKMAKGFKEKLGEGGYGSVYKAKLRSGRLVAIKMLGKSKANGQDFINESEVRASQAMKKRRRRRCDGAKSMVSGGDDARLRR</sequence>
<keyword evidence="11" id="KW-1185">Reference proteome</keyword>
<keyword evidence="6" id="KW-0472">Membrane</keyword>
<dbReference type="AlphaFoldDB" id="A0AAD4WLI6"/>
<dbReference type="GO" id="GO:0004674">
    <property type="term" value="F:protein serine/threonine kinase activity"/>
    <property type="evidence" value="ECO:0007669"/>
    <property type="project" value="UniProtKB-KW"/>
</dbReference>
<keyword evidence="2" id="KW-0808">Transferase</keyword>
<comment type="subcellular location">
    <subcellularLocation>
        <location evidence="1">Membrane</location>
        <topology evidence="1">Single-pass type I membrane protein</topology>
    </subcellularLocation>
</comment>
<feature type="region of interest" description="Disordered" evidence="9">
    <location>
        <begin position="75"/>
        <end position="106"/>
    </location>
</feature>
<reference evidence="10 11" key="1">
    <citation type="journal article" date="2022" name="G3 (Bethesda)">
        <title>Whole-genome sequence and methylome profiling of the almond [Prunus dulcis (Mill.) D.A. Webb] cultivar 'Nonpareil'.</title>
        <authorList>
            <person name="D'Amico-Willman K.M."/>
            <person name="Ouma W.Z."/>
            <person name="Meulia T."/>
            <person name="Sideli G.M."/>
            <person name="Gradziel T.M."/>
            <person name="Fresnedo-Ramirez J."/>
        </authorList>
    </citation>
    <scope>NUCLEOTIDE SEQUENCE [LARGE SCALE GENOMIC DNA]</scope>
    <source>
        <strain evidence="10">Clone GOH B32 T37-40</strain>
    </source>
</reference>
<keyword evidence="2" id="KW-0723">Serine/threonine-protein kinase</keyword>
<dbReference type="InterPro" id="IPR045874">
    <property type="entry name" value="LRK10/LRL21-25-like"/>
</dbReference>
<organism evidence="10 11">
    <name type="scientific">Prunus dulcis</name>
    <name type="common">Almond</name>
    <name type="synonym">Amygdalus dulcis</name>
    <dbReference type="NCBI Taxonomy" id="3755"/>
    <lineage>
        <taxon>Eukaryota</taxon>
        <taxon>Viridiplantae</taxon>
        <taxon>Streptophyta</taxon>
        <taxon>Embryophyta</taxon>
        <taxon>Tracheophyta</taxon>
        <taxon>Spermatophyta</taxon>
        <taxon>Magnoliopsida</taxon>
        <taxon>eudicotyledons</taxon>
        <taxon>Gunneridae</taxon>
        <taxon>Pentapetalae</taxon>
        <taxon>rosids</taxon>
        <taxon>fabids</taxon>
        <taxon>Rosales</taxon>
        <taxon>Rosaceae</taxon>
        <taxon>Amygdaloideae</taxon>
        <taxon>Amygdaleae</taxon>
        <taxon>Prunus</taxon>
    </lineage>
</organism>
<dbReference type="SUPFAM" id="SSF56112">
    <property type="entry name" value="Protein kinase-like (PK-like)"/>
    <property type="match status" value="1"/>
</dbReference>
<keyword evidence="8" id="KW-0547">Nucleotide-binding</keyword>
<evidence type="ECO:0008006" key="12">
    <source>
        <dbReference type="Google" id="ProtNLM"/>
    </source>
</evidence>
<keyword evidence="5" id="KW-1133">Transmembrane helix</keyword>
<evidence type="ECO:0000313" key="11">
    <source>
        <dbReference type="Proteomes" id="UP001054821"/>
    </source>
</evidence>
<dbReference type="GO" id="GO:0016020">
    <property type="term" value="C:membrane"/>
    <property type="evidence" value="ECO:0007669"/>
    <property type="project" value="UniProtKB-SubCell"/>
</dbReference>
<evidence type="ECO:0000256" key="7">
    <source>
        <dbReference type="ARBA" id="ARBA00023180"/>
    </source>
</evidence>
<dbReference type="Gene3D" id="3.30.200.20">
    <property type="entry name" value="Phosphorylase Kinase, domain 1"/>
    <property type="match status" value="1"/>
</dbReference>
<dbReference type="PANTHER" id="PTHR27009">
    <property type="entry name" value="RUST RESISTANCE KINASE LR10-RELATED"/>
    <property type="match status" value="1"/>
</dbReference>
<evidence type="ECO:0000256" key="1">
    <source>
        <dbReference type="ARBA" id="ARBA00004479"/>
    </source>
</evidence>
<dbReference type="InterPro" id="IPR017441">
    <property type="entry name" value="Protein_kinase_ATP_BS"/>
</dbReference>
<evidence type="ECO:0000256" key="9">
    <source>
        <dbReference type="SAM" id="MobiDB-lite"/>
    </source>
</evidence>
<evidence type="ECO:0000256" key="4">
    <source>
        <dbReference type="ARBA" id="ARBA00022729"/>
    </source>
</evidence>
<dbReference type="InterPro" id="IPR011009">
    <property type="entry name" value="Kinase-like_dom_sf"/>
</dbReference>
<dbReference type="Proteomes" id="UP001054821">
    <property type="component" value="Chromosome 2"/>
</dbReference>
<proteinExistence type="predicted"/>
<keyword evidence="2" id="KW-0418">Kinase</keyword>
<evidence type="ECO:0000256" key="2">
    <source>
        <dbReference type="ARBA" id="ARBA00022527"/>
    </source>
</evidence>
<evidence type="ECO:0000256" key="5">
    <source>
        <dbReference type="ARBA" id="ARBA00022989"/>
    </source>
</evidence>
<evidence type="ECO:0000256" key="3">
    <source>
        <dbReference type="ARBA" id="ARBA00022692"/>
    </source>
</evidence>
<evidence type="ECO:0000313" key="10">
    <source>
        <dbReference type="EMBL" id="KAI5344532.1"/>
    </source>
</evidence>
<keyword evidence="7" id="KW-0325">Glycoprotein</keyword>